<protein>
    <submittedName>
        <fullName evidence="7">Polyprenyl synthetase family protein</fullName>
    </submittedName>
</protein>
<dbReference type="Proteomes" id="UP001074726">
    <property type="component" value="Unassembled WGS sequence"/>
</dbReference>
<gene>
    <name evidence="7" type="ORF">NYO98_14020</name>
</gene>
<sequence length="347" mass="35739">MIGTATDEALARILDEGRRRAAAVDAHHALLWEALAAATEGGKRFRPALLVATHDALGGDSPGAAAEVGAAVELLHTAFVIHDDVIDDDHVRRGRPNVSGTFRALAGVDGATPDVAAGYGLTAAILAGDLALSAAIRAVATCGAPAPVTERLLDLFDAALHRTAAGELADVRHSLDLAPATLAQSLEMEAQKTSAYSFTLPLQAGAVLAGADAATTARLGDVGRAMGIAFQLADDLIGVFGDPARSGKSATCDLRTRKQTPLLVHARTTSAWAQLRGYLGRDLGDDELDEARALLVASGSRRFVEDLAQQHLAQARTALDGLGIPVDLVDGVAVRPAVLADGKEVAA</sequence>
<dbReference type="PANTHER" id="PTHR12001">
    <property type="entry name" value="GERANYLGERANYL PYROPHOSPHATE SYNTHASE"/>
    <property type="match status" value="1"/>
</dbReference>
<accession>A0ABT4CEK0</accession>
<dbReference type="Pfam" id="PF00348">
    <property type="entry name" value="polyprenyl_synt"/>
    <property type="match status" value="1"/>
</dbReference>
<dbReference type="InterPro" id="IPR033749">
    <property type="entry name" value="Polyprenyl_synt_CS"/>
</dbReference>
<comment type="similarity">
    <text evidence="2 6">Belongs to the FPP/GGPP synthase family.</text>
</comment>
<comment type="caution">
    <text evidence="7">The sequence shown here is derived from an EMBL/GenBank/DDBJ whole genome shotgun (WGS) entry which is preliminary data.</text>
</comment>
<dbReference type="PROSITE" id="PS00444">
    <property type="entry name" value="POLYPRENYL_SYNTHASE_2"/>
    <property type="match status" value="1"/>
</dbReference>
<evidence type="ECO:0000256" key="4">
    <source>
        <dbReference type="ARBA" id="ARBA00022723"/>
    </source>
</evidence>
<keyword evidence="4" id="KW-0479">Metal-binding</keyword>
<dbReference type="PANTHER" id="PTHR12001:SF85">
    <property type="entry name" value="SHORT CHAIN ISOPRENYL DIPHOSPHATE SYNTHASE"/>
    <property type="match status" value="1"/>
</dbReference>
<evidence type="ECO:0000313" key="7">
    <source>
        <dbReference type="EMBL" id="MCY4727400.1"/>
    </source>
</evidence>
<evidence type="ECO:0000256" key="6">
    <source>
        <dbReference type="RuleBase" id="RU004466"/>
    </source>
</evidence>
<keyword evidence="5" id="KW-0460">Magnesium</keyword>
<keyword evidence="3 6" id="KW-0808">Transferase</keyword>
<evidence type="ECO:0000256" key="2">
    <source>
        <dbReference type="ARBA" id="ARBA00006706"/>
    </source>
</evidence>
<evidence type="ECO:0000256" key="5">
    <source>
        <dbReference type="ARBA" id="ARBA00022842"/>
    </source>
</evidence>
<proteinExistence type="inferred from homology"/>
<dbReference type="EMBL" id="JAPPUX010000004">
    <property type="protein sequence ID" value="MCY4727400.1"/>
    <property type="molecule type" value="Genomic_DNA"/>
</dbReference>
<dbReference type="InterPro" id="IPR008949">
    <property type="entry name" value="Isoprenoid_synthase_dom_sf"/>
</dbReference>
<reference evidence="7" key="1">
    <citation type="submission" date="2022-08" db="EMBL/GenBank/DDBJ databases">
        <title>Genome sequencing of Nocardioides sp. STR2.</title>
        <authorList>
            <person name="So Y."/>
        </authorList>
    </citation>
    <scope>NUCLEOTIDE SEQUENCE</scope>
    <source>
        <strain evidence="7">STR2</strain>
    </source>
</reference>
<keyword evidence="8" id="KW-1185">Reference proteome</keyword>
<evidence type="ECO:0000256" key="1">
    <source>
        <dbReference type="ARBA" id="ARBA00001946"/>
    </source>
</evidence>
<dbReference type="SUPFAM" id="SSF48576">
    <property type="entry name" value="Terpenoid synthases"/>
    <property type="match status" value="1"/>
</dbReference>
<dbReference type="InterPro" id="IPR000092">
    <property type="entry name" value="Polyprenyl_synt"/>
</dbReference>
<organism evidence="7 8">
    <name type="scientific">Nocardioides pini</name>
    <dbReference type="NCBI Taxonomy" id="2975053"/>
    <lineage>
        <taxon>Bacteria</taxon>
        <taxon>Bacillati</taxon>
        <taxon>Actinomycetota</taxon>
        <taxon>Actinomycetes</taxon>
        <taxon>Propionibacteriales</taxon>
        <taxon>Nocardioidaceae</taxon>
        <taxon>Nocardioides</taxon>
    </lineage>
</organism>
<name>A0ABT4CEK0_9ACTN</name>
<dbReference type="RefSeq" id="WP_268112359.1">
    <property type="nucleotide sequence ID" value="NZ_JAPPUX010000004.1"/>
</dbReference>
<dbReference type="Gene3D" id="1.10.600.10">
    <property type="entry name" value="Farnesyl Diphosphate Synthase"/>
    <property type="match status" value="1"/>
</dbReference>
<comment type="cofactor">
    <cofactor evidence="1">
        <name>Mg(2+)</name>
        <dbReference type="ChEBI" id="CHEBI:18420"/>
    </cofactor>
</comment>
<dbReference type="PROSITE" id="PS00723">
    <property type="entry name" value="POLYPRENYL_SYNTHASE_1"/>
    <property type="match status" value="1"/>
</dbReference>
<evidence type="ECO:0000313" key="8">
    <source>
        <dbReference type="Proteomes" id="UP001074726"/>
    </source>
</evidence>
<dbReference type="SFLD" id="SFLDS00005">
    <property type="entry name" value="Isoprenoid_Synthase_Type_I"/>
    <property type="match status" value="1"/>
</dbReference>
<evidence type="ECO:0000256" key="3">
    <source>
        <dbReference type="ARBA" id="ARBA00022679"/>
    </source>
</evidence>